<dbReference type="GO" id="GO:0033588">
    <property type="term" value="C:elongator holoenzyme complex"/>
    <property type="evidence" value="ECO:0007669"/>
    <property type="project" value="InterPro"/>
</dbReference>
<evidence type="ECO:0000256" key="4">
    <source>
        <dbReference type="ARBA" id="ARBA00009567"/>
    </source>
</evidence>
<keyword evidence="8" id="KW-0539">Nucleus</keyword>
<dbReference type="Pfam" id="PF10483">
    <property type="entry name" value="Elong_Iki1"/>
    <property type="match status" value="1"/>
</dbReference>
<dbReference type="PANTHER" id="PTHR15641">
    <property type="entry name" value="ELONGATOR COMPLEX PROTEIN 5"/>
    <property type="match status" value="1"/>
</dbReference>
<dbReference type="GO" id="GO:0002098">
    <property type="term" value="P:tRNA wobble uridine modification"/>
    <property type="evidence" value="ECO:0007669"/>
    <property type="project" value="InterPro"/>
</dbReference>
<dbReference type="InterPro" id="IPR027417">
    <property type="entry name" value="P-loop_NTPase"/>
</dbReference>
<evidence type="ECO:0000256" key="8">
    <source>
        <dbReference type="ARBA" id="ARBA00023242"/>
    </source>
</evidence>
<sequence length="300" mass="33742">MITSGHNPTTLLKRILSLAEISPFVLIADSLGQTSKKLLEEVDYNVKKSSKISIVYVSFETVDKPSYADVFIAAGGVSLDKLTQTIRTFLPSTDVADGSKTMVVIDSINYVSSSHIAQFVSGISCRNSTLLAVYHTDVPEYRESVSHYPKCIELLHFMATTVMEVRPVVPQNTTEEQMKDDLSRFLIPRGLNSHIFQLILTTRRKSGRSLSYQFLINSETHSYDNIVTSDVIEDHDNETPEMLQDLTTFNLTTSAKQKLAKEQVELPFLQAQSFNTGGAIVYQFEKDDDYDEEDPFEDPF</sequence>
<keyword evidence="10" id="KW-1185">Reference proteome</keyword>
<dbReference type="CDD" id="cd19496">
    <property type="entry name" value="Elp5"/>
    <property type="match status" value="1"/>
</dbReference>
<organism evidence="9 10">
    <name type="scientific">Torulaspora globosa</name>
    <dbReference type="NCBI Taxonomy" id="48254"/>
    <lineage>
        <taxon>Eukaryota</taxon>
        <taxon>Fungi</taxon>
        <taxon>Dikarya</taxon>
        <taxon>Ascomycota</taxon>
        <taxon>Saccharomycotina</taxon>
        <taxon>Saccharomycetes</taxon>
        <taxon>Saccharomycetales</taxon>
        <taxon>Saccharomycetaceae</taxon>
        <taxon>Torulaspora</taxon>
    </lineage>
</organism>
<evidence type="ECO:0000313" key="9">
    <source>
        <dbReference type="EMBL" id="QLQ77820.1"/>
    </source>
</evidence>
<evidence type="ECO:0000256" key="7">
    <source>
        <dbReference type="ARBA" id="ARBA00022694"/>
    </source>
</evidence>
<keyword evidence="6" id="KW-0963">Cytoplasm</keyword>
<evidence type="ECO:0000256" key="3">
    <source>
        <dbReference type="ARBA" id="ARBA00005043"/>
    </source>
</evidence>
<reference evidence="9 10" key="1">
    <citation type="submission" date="2020-06" db="EMBL/GenBank/DDBJ databases">
        <title>The yeast mating-type switching endonuclease HO is a domesticated member of an unorthodox homing genetic element family.</title>
        <authorList>
            <person name="Coughlan A.Y."/>
            <person name="Lombardi L."/>
            <person name="Braun-Galleani S."/>
            <person name="Martos A.R."/>
            <person name="Galeote V."/>
            <person name="Bigey F."/>
            <person name="Dequin S."/>
            <person name="Byrne K.P."/>
            <person name="Wolfe K.H."/>
        </authorList>
    </citation>
    <scope>NUCLEOTIDE SEQUENCE [LARGE SCALE GENOMIC DNA]</scope>
    <source>
        <strain evidence="9 10">CBS2947</strain>
    </source>
</reference>
<evidence type="ECO:0000256" key="6">
    <source>
        <dbReference type="ARBA" id="ARBA00022490"/>
    </source>
</evidence>
<dbReference type="InterPro" id="IPR019519">
    <property type="entry name" value="Elp5"/>
</dbReference>
<dbReference type="UniPathway" id="UPA00988"/>
<dbReference type="AlphaFoldDB" id="A0A7H9HK93"/>
<evidence type="ECO:0000256" key="5">
    <source>
        <dbReference type="ARBA" id="ARBA00020264"/>
    </source>
</evidence>
<evidence type="ECO:0000313" key="10">
    <source>
        <dbReference type="Proteomes" id="UP000510647"/>
    </source>
</evidence>
<dbReference type="PANTHER" id="PTHR15641:SF1">
    <property type="entry name" value="ELONGATOR COMPLEX PROTEIN 5"/>
    <property type="match status" value="1"/>
</dbReference>
<protein>
    <recommendedName>
        <fullName evidence="5">Elongator complex protein 5</fullName>
    </recommendedName>
</protein>
<comment type="pathway">
    <text evidence="3">tRNA modification; 5-methoxycarbonylmethyl-2-thiouridine-tRNA biosynthesis.</text>
</comment>
<proteinExistence type="inferred from homology"/>
<evidence type="ECO:0000256" key="1">
    <source>
        <dbReference type="ARBA" id="ARBA00004123"/>
    </source>
</evidence>
<dbReference type="OrthoDB" id="166907at2759"/>
<dbReference type="GO" id="GO:0000049">
    <property type="term" value="F:tRNA binding"/>
    <property type="evidence" value="ECO:0007669"/>
    <property type="project" value="TreeGrafter"/>
</dbReference>
<accession>A0A7H9HK93</accession>
<name>A0A7H9HK93_9SACH</name>
<comment type="similarity">
    <text evidence="4">Belongs to the ELP5 family.</text>
</comment>
<evidence type="ECO:0000256" key="2">
    <source>
        <dbReference type="ARBA" id="ARBA00004496"/>
    </source>
</evidence>
<dbReference type="GO" id="GO:0005634">
    <property type="term" value="C:nucleus"/>
    <property type="evidence" value="ECO:0007669"/>
    <property type="project" value="UniProtKB-SubCell"/>
</dbReference>
<dbReference type="Gene3D" id="3.40.50.300">
    <property type="entry name" value="P-loop containing nucleotide triphosphate hydrolases"/>
    <property type="match status" value="1"/>
</dbReference>
<comment type="subcellular location">
    <subcellularLocation>
        <location evidence="2">Cytoplasm</location>
    </subcellularLocation>
    <subcellularLocation>
        <location evidence="1">Nucleus</location>
    </subcellularLocation>
</comment>
<dbReference type="GO" id="GO:0005829">
    <property type="term" value="C:cytosol"/>
    <property type="evidence" value="ECO:0007669"/>
    <property type="project" value="TreeGrafter"/>
</dbReference>
<keyword evidence="7" id="KW-0819">tRNA processing</keyword>
<dbReference type="EMBL" id="CP059267">
    <property type="protein sequence ID" value="QLQ77820.1"/>
    <property type="molecule type" value="Genomic_DNA"/>
</dbReference>
<dbReference type="Proteomes" id="UP000510647">
    <property type="component" value="Chromosome 1"/>
</dbReference>
<gene>
    <name evidence="9" type="ORF">HG537_0A00670</name>
</gene>